<protein>
    <submittedName>
        <fullName evidence="2">Uncharacterized protein</fullName>
    </submittedName>
</protein>
<reference evidence="2" key="1">
    <citation type="submission" date="2013-11" db="EMBL/GenBank/DDBJ databases">
        <title>The Genome Sequence of Phytophthora parasitica CHvinca01.</title>
        <authorList>
            <consortium name="The Broad Institute Genomics Platform"/>
            <person name="Russ C."/>
            <person name="Tyler B."/>
            <person name="Panabieres F."/>
            <person name="Shan W."/>
            <person name="Tripathy S."/>
            <person name="Grunwald N."/>
            <person name="Machado M."/>
            <person name="Johnson C.S."/>
            <person name="Arredondo F."/>
            <person name="Hong C."/>
            <person name="Coffey M."/>
            <person name="Young S.K."/>
            <person name="Zeng Q."/>
            <person name="Gargeya S."/>
            <person name="Fitzgerald M."/>
            <person name="Abouelleil A."/>
            <person name="Alvarado L."/>
            <person name="Chapman S.B."/>
            <person name="Gainer-Dewar J."/>
            <person name="Goldberg J."/>
            <person name="Griggs A."/>
            <person name="Gujja S."/>
            <person name="Hansen M."/>
            <person name="Howarth C."/>
            <person name="Imamovic A."/>
            <person name="Ireland A."/>
            <person name="Larimer J."/>
            <person name="McCowan C."/>
            <person name="Murphy C."/>
            <person name="Pearson M."/>
            <person name="Poon T.W."/>
            <person name="Priest M."/>
            <person name="Roberts A."/>
            <person name="Saif S."/>
            <person name="Shea T."/>
            <person name="Sykes S."/>
            <person name="Wortman J."/>
            <person name="Nusbaum C."/>
            <person name="Birren B."/>
        </authorList>
    </citation>
    <scope>NUCLEOTIDE SEQUENCE [LARGE SCALE GENOMIC DNA]</scope>
    <source>
        <strain evidence="2">CHvinca01</strain>
    </source>
</reference>
<dbReference type="AlphaFoldDB" id="W2K407"/>
<sequence>MDTLRDVELQLSRVVAVVQQRLLFCDSLHCQTNQSTGDVKQILDNIEKLHDNLNNSTKELAARLTPLSFSVENELKTQEIKETPDLDSETDTEDKFCQDHESSSDVGSKRMREN</sequence>
<proteinExistence type="predicted"/>
<evidence type="ECO:0000313" key="2">
    <source>
        <dbReference type="EMBL" id="ETL79883.1"/>
    </source>
</evidence>
<accession>W2K407</accession>
<dbReference type="VEuPathDB" id="FungiDB:PPTG_05719"/>
<feature type="compositionally biased region" description="Basic and acidic residues" evidence="1">
    <location>
        <begin position="93"/>
        <end position="114"/>
    </location>
</feature>
<feature type="compositionally biased region" description="Basic and acidic residues" evidence="1">
    <location>
        <begin position="73"/>
        <end position="84"/>
    </location>
</feature>
<dbReference type="Proteomes" id="UP000054423">
    <property type="component" value="Unassembled WGS sequence"/>
</dbReference>
<organism evidence="2">
    <name type="scientific">Phytophthora nicotianae</name>
    <name type="common">Potato buckeye rot agent</name>
    <name type="synonym">Phytophthora parasitica</name>
    <dbReference type="NCBI Taxonomy" id="4792"/>
    <lineage>
        <taxon>Eukaryota</taxon>
        <taxon>Sar</taxon>
        <taxon>Stramenopiles</taxon>
        <taxon>Oomycota</taxon>
        <taxon>Peronosporomycetes</taxon>
        <taxon>Peronosporales</taxon>
        <taxon>Peronosporaceae</taxon>
        <taxon>Phytophthora</taxon>
    </lineage>
</organism>
<dbReference type="EMBL" id="KI682905">
    <property type="protein sequence ID" value="ETL79883.1"/>
    <property type="molecule type" value="Genomic_DNA"/>
</dbReference>
<gene>
    <name evidence="2" type="ORF">L917_19563</name>
</gene>
<name>W2K407_PHYNI</name>
<dbReference type="OrthoDB" id="10577125at2759"/>
<feature type="region of interest" description="Disordered" evidence="1">
    <location>
        <begin position="73"/>
        <end position="114"/>
    </location>
</feature>
<evidence type="ECO:0000256" key="1">
    <source>
        <dbReference type="SAM" id="MobiDB-lite"/>
    </source>
</evidence>